<keyword evidence="8" id="KW-1185">Reference proteome</keyword>
<dbReference type="AlphaFoldDB" id="A0A5C6NGR1"/>
<keyword evidence="2 5" id="KW-0812">Transmembrane</keyword>
<evidence type="ECO:0000256" key="4">
    <source>
        <dbReference type="ARBA" id="ARBA00023136"/>
    </source>
</evidence>
<evidence type="ECO:0000256" key="5">
    <source>
        <dbReference type="SAM" id="Phobius"/>
    </source>
</evidence>
<keyword evidence="3 5" id="KW-1133">Transmembrane helix</keyword>
<organism evidence="7 8">
    <name type="scientific">Takifugu flavidus</name>
    <name type="common">sansaifugu</name>
    <dbReference type="NCBI Taxonomy" id="433684"/>
    <lineage>
        <taxon>Eukaryota</taxon>
        <taxon>Metazoa</taxon>
        <taxon>Chordata</taxon>
        <taxon>Craniata</taxon>
        <taxon>Vertebrata</taxon>
        <taxon>Euteleostomi</taxon>
        <taxon>Actinopterygii</taxon>
        <taxon>Neopterygii</taxon>
        <taxon>Teleostei</taxon>
        <taxon>Neoteleostei</taxon>
        <taxon>Acanthomorphata</taxon>
        <taxon>Eupercaria</taxon>
        <taxon>Tetraodontiformes</taxon>
        <taxon>Tetradontoidea</taxon>
        <taxon>Tetraodontidae</taxon>
        <taxon>Takifugu</taxon>
    </lineage>
</organism>
<protein>
    <submittedName>
        <fullName evidence="7">Cholesterol 25-hydroxylase-like protein 2</fullName>
    </submittedName>
</protein>
<sequence length="293" mass="34120">MSTSGFFRMLDENNVTDSQSQSLVLQPLWDYLLQNHHDFLRSPPFPAILSVTTYFILVGFYTVLDLLAPTWPCINRYRLHPDRPVTWPNIWTTLGVTVSNHVFYIFPATVAQWLWRPPTLLPREAPTFLSFVLGILGCMVLFDFQYYLWHLLHHHIPWLYRTFHAIHHQYNQTFSLVTQYLSGWELFSVGFWTTVDPILLQCHCLTAWSFMVFNVYISVEQHCGYVFPWAMHNLVPFGLWGGAPKHDAHHQRPGTNFAPYFSHWDWLGGTHMVPNPSSLATAGEPDKTKGRKD</sequence>
<accession>A0A5C6NGR1</accession>
<name>A0A5C6NGR1_9TELE</name>
<reference evidence="7 8" key="1">
    <citation type="submission" date="2019-04" db="EMBL/GenBank/DDBJ databases">
        <title>Chromosome genome assembly for Takifugu flavidus.</title>
        <authorList>
            <person name="Xiao S."/>
        </authorList>
    </citation>
    <scope>NUCLEOTIDE SEQUENCE [LARGE SCALE GENOMIC DNA]</scope>
    <source>
        <strain evidence="7">HTHZ2018</strain>
        <tissue evidence="7">Muscle</tissue>
    </source>
</reference>
<dbReference type="GO" id="GO:0008610">
    <property type="term" value="P:lipid biosynthetic process"/>
    <property type="evidence" value="ECO:0007669"/>
    <property type="project" value="InterPro"/>
</dbReference>
<dbReference type="InterPro" id="IPR006694">
    <property type="entry name" value="Fatty_acid_hydroxylase"/>
</dbReference>
<dbReference type="GO" id="GO:0016491">
    <property type="term" value="F:oxidoreductase activity"/>
    <property type="evidence" value="ECO:0007669"/>
    <property type="project" value="InterPro"/>
</dbReference>
<dbReference type="Proteomes" id="UP000324091">
    <property type="component" value="Chromosome 20"/>
</dbReference>
<dbReference type="Pfam" id="PF04116">
    <property type="entry name" value="FA_hydroxylase"/>
    <property type="match status" value="1"/>
</dbReference>
<feature type="transmembrane region" description="Helical" evidence="5">
    <location>
        <begin position="127"/>
        <end position="149"/>
    </location>
</feature>
<feature type="domain" description="Fatty acid hydroxylase" evidence="6">
    <location>
        <begin position="136"/>
        <end position="270"/>
    </location>
</feature>
<feature type="transmembrane region" description="Helical" evidence="5">
    <location>
        <begin position="47"/>
        <end position="68"/>
    </location>
</feature>
<feature type="transmembrane region" description="Helical" evidence="5">
    <location>
        <begin position="89"/>
        <end position="115"/>
    </location>
</feature>
<dbReference type="PANTHER" id="PTHR11863">
    <property type="entry name" value="STEROL DESATURASE"/>
    <property type="match status" value="1"/>
</dbReference>
<evidence type="ECO:0000313" key="8">
    <source>
        <dbReference type="Proteomes" id="UP000324091"/>
    </source>
</evidence>
<evidence type="ECO:0000313" key="7">
    <source>
        <dbReference type="EMBL" id="TWW66286.1"/>
    </source>
</evidence>
<evidence type="ECO:0000256" key="2">
    <source>
        <dbReference type="ARBA" id="ARBA00022692"/>
    </source>
</evidence>
<dbReference type="EMBL" id="RHFK02000013">
    <property type="protein sequence ID" value="TWW66286.1"/>
    <property type="molecule type" value="Genomic_DNA"/>
</dbReference>
<dbReference type="GO" id="GO:0005506">
    <property type="term" value="F:iron ion binding"/>
    <property type="evidence" value="ECO:0007669"/>
    <property type="project" value="InterPro"/>
</dbReference>
<evidence type="ECO:0000256" key="1">
    <source>
        <dbReference type="ARBA" id="ARBA00004370"/>
    </source>
</evidence>
<proteinExistence type="predicted"/>
<comment type="caution">
    <text evidence="7">The sequence shown here is derived from an EMBL/GenBank/DDBJ whole genome shotgun (WGS) entry which is preliminary data.</text>
</comment>
<dbReference type="GO" id="GO:0016020">
    <property type="term" value="C:membrane"/>
    <property type="evidence" value="ECO:0007669"/>
    <property type="project" value="UniProtKB-SubCell"/>
</dbReference>
<gene>
    <name evidence="7" type="ORF">D4764_20G0003180</name>
</gene>
<dbReference type="InterPro" id="IPR050307">
    <property type="entry name" value="Sterol_Desaturase_Related"/>
</dbReference>
<evidence type="ECO:0000256" key="3">
    <source>
        <dbReference type="ARBA" id="ARBA00022989"/>
    </source>
</evidence>
<keyword evidence="4 5" id="KW-0472">Membrane</keyword>
<comment type="subcellular location">
    <subcellularLocation>
        <location evidence="1">Membrane</location>
    </subcellularLocation>
</comment>
<evidence type="ECO:0000259" key="6">
    <source>
        <dbReference type="Pfam" id="PF04116"/>
    </source>
</evidence>